<dbReference type="GO" id="GO:0071028">
    <property type="term" value="P:nuclear mRNA surveillance"/>
    <property type="evidence" value="ECO:0007669"/>
    <property type="project" value="TreeGrafter"/>
</dbReference>
<comment type="similarity">
    <text evidence="3">Belongs to the RNase PH family.</text>
</comment>
<dbReference type="GO" id="GO:0000467">
    <property type="term" value="P:exonucleolytic trimming to generate mature 3'-end of 5.8S rRNA from tricistronic rRNA transcript (SSU-rRNA, 5.8S rRNA, LSU-rRNA)"/>
    <property type="evidence" value="ECO:0007669"/>
    <property type="project" value="TreeGrafter"/>
</dbReference>
<dbReference type="GO" id="GO:0016075">
    <property type="term" value="P:rRNA catabolic process"/>
    <property type="evidence" value="ECO:0007669"/>
    <property type="project" value="TreeGrafter"/>
</dbReference>
<dbReference type="OrthoDB" id="272245at2759"/>
<dbReference type="STRING" id="448386.A0A2V3IHV9"/>
<keyword evidence="10" id="KW-1185">Reference proteome</keyword>
<dbReference type="InterPro" id="IPR015847">
    <property type="entry name" value="ExoRNase_PH_dom2"/>
</dbReference>
<evidence type="ECO:0000259" key="7">
    <source>
        <dbReference type="Pfam" id="PF01138"/>
    </source>
</evidence>
<reference evidence="9 10" key="1">
    <citation type="journal article" date="2018" name="Mol. Biol. Evol.">
        <title>Analysis of the draft genome of the red seaweed Gracilariopsis chorda provides insights into genome size evolution in Rhodophyta.</title>
        <authorList>
            <person name="Lee J."/>
            <person name="Yang E.C."/>
            <person name="Graf L."/>
            <person name="Yang J.H."/>
            <person name="Qiu H."/>
            <person name="Zel Zion U."/>
            <person name="Chan C.X."/>
            <person name="Stephens T.G."/>
            <person name="Weber A.P.M."/>
            <person name="Boo G.H."/>
            <person name="Boo S.M."/>
            <person name="Kim K.M."/>
            <person name="Shin Y."/>
            <person name="Jung M."/>
            <person name="Lee S.J."/>
            <person name="Yim H.S."/>
            <person name="Lee J.H."/>
            <person name="Bhattacharya D."/>
            <person name="Yoon H.S."/>
        </authorList>
    </citation>
    <scope>NUCLEOTIDE SEQUENCE [LARGE SCALE GENOMIC DNA]</scope>
    <source>
        <strain evidence="9 10">SKKU-2015</strain>
        <tissue evidence="9">Whole body</tissue>
    </source>
</reference>
<dbReference type="GO" id="GO:0034473">
    <property type="term" value="P:U1 snRNA 3'-end processing"/>
    <property type="evidence" value="ECO:0007669"/>
    <property type="project" value="TreeGrafter"/>
</dbReference>
<evidence type="ECO:0000256" key="3">
    <source>
        <dbReference type="ARBA" id="ARBA00006678"/>
    </source>
</evidence>
<feature type="domain" description="Exoribonuclease phosphorolytic" evidence="7">
    <location>
        <begin position="30"/>
        <end position="163"/>
    </location>
</feature>
<evidence type="ECO:0000313" key="10">
    <source>
        <dbReference type="Proteomes" id="UP000247409"/>
    </source>
</evidence>
<keyword evidence="9" id="KW-0540">Nuclease</keyword>
<dbReference type="GO" id="GO:0005730">
    <property type="term" value="C:nucleolus"/>
    <property type="evidence" value="ECO:0007669"/>
    <property type="project" value="UniProtKB-SubCell"/>
</dbReference>
<evidence type="ECO:0000313" key="9">
    <source>
        <dbReference type="EMBL" id="PXF41613.1"/>
    </source>
</evidence>
<sequence length="296" mass="31498">MQFLSDAECEYIRNGAKDGIRSDGRAMLDIRPVTLETTVLPTASGSARVRIGKVTDILVGIKPEVAEPSQDFPDEGIISFTVECSSLASPDFVGRGGADLSAELGQLLTRLYTSPVTRELRRSLSIIKGKKCWILHIDALVLDSGGNLFGALSLAVRAALRVVILPRVIVIPGEADDDDEIEVDEEEFKMLERSRDAPIAVTLASQGDRGIYMADCTSEEESCATASITMGVSPLGKSCGAVSAGTGGIDLDTLSSMLKDAAQLGLEILDATDRFLKTDIDNRMSGAPIVPIGFFS</sequence>
<dbReference type="GO" id="GO:0071035">
    <property type="term" value="P:nuclear polyadenylation-dependent rRNA catabolic process"/>
    <property type="evidence" value="ECO:0007669"/>
    <property type="project" value="TreeGrafter"/>
</dbReference>
<keyword evidence="4" id="KW-0963">Cytoplasm</keyword>
<evidence type="ECO:0000259" key="8">
    <source>
        <dbReference type="Pfam" id="PF03725"/>
    </source>
</evidence>
<dbReference type="GO" id="GO:0004527">
    <property type="term" value="F:exonuclease activity"/>
    <property type="evidence" value="ECO:0007669"/>
    <property type="project" value="UniProtKB-KW"/>
</dbReference>
<dbReference type="GO" id="GO:0034476">
    <property type="term" value="P:U5 snRNA 3'-end processing"/>
    <property type="evidence" value="ECO:0007669"/>
    <property type="project" value="TreeGrafter"/>
</dbReference>
<keyword evidence="9" id="KW-0269">Exonuclease</keyword>
<name>A0A2V3IHV9_9FLOR</name>
<evidence type="ECO:0000256" key="4">
    <source>
        <dbReference type="ARBA" id="ARBA00022490"/>
    </source>
</evidence>
<dbReference type="GO" id="GO:0071038">
    <property type="term" value="P:TRAMP-dependent tRNA surveillance pathway"/>
    <property type="evidence" value="ECO:0007669"/>
    <property type="project" value="TreeGrafter"/>
</dbReference>
<dbReference type="InterPro" id="IPR020568">
    <property type="entry name" value="Ribosomal_Su5_D2-typ_SF"/>
</dbReference>
<dbReference type="Gene3D" id="3.30.230.70">
    <property type="entry name" value="GHMP Kinase, N-terminal domain"/>
    <property type="match status" value="1"/>
</dbReference>
<dbReference type="Pfam" id="PF01138">
    <property type="entry name" value="RNase_PH"/>
    <property type="match status" value="1"/>
</dbReference>
<comment type="subcellular location">
    <subcellularLocation>
        <location evidence="1">Cytoplasm</location>
    </subcellularLocation>
    <subcellularLocation>
        <location evidence="2">Nucleus</location>
        <location evidence="2">Nucleolus</location>
    </subcellularLocation>
</comment>
<keyword evidence="9" id="KW-0378">Hydrolase</keyword>
<dbReference type="CDD" id="cd11367">
    <property type="entry name" value="RNase_PH_RRP42"/>
    <property type="match status" value="1"/>
</dbReference>
<dbReference type="GO" id="GO:0000176">
    <property type="term" value="C:nuclear exosome (RNase complex)"/>
    <property type="evidence" value="ECO:0007669"/>
    <property type="project" value="TreeGrafter"/>
</dbReference>
<evidence type="ECO:0000256" key="6">
    <source>
        <dbReference type="ARBA" id="ARBA00042523"/>
    </source>
</evidence>
<protein>
    <recommendedName>
        <fullName evidence="6">Ribosomal RNA-processing protein 42</fullName>
    </recommendedName>
</protein>
<evidence type="ECO:0000256" key="2">
    <source>
        <dbReference type="ARBA" id="ARBA00004604"/>
    </source>
</evidence>
<dbReference type="InterPro" id="IPR001247">
    <property type="entry name" value="ExoRNase_PH_dom1"/>
</dbReference>
<organism evidence="9 10">
    <name type="scientific">Gracilariopsis chorda</name>
    <dbReference type="NCBI Taxonomy" id="448386"/>
    <lineage>
        <taxon>Eukaryota</taxon>
        <taxon>Rhodophyta</taxon>
        <taxon>Florideophyceae</taxon>
        <taxon>Rhodymeniophycidae</taxon>
        <taxon>Gracilariales</taxon>
        <taxon>Gracilariaceae</taxon>
        <taxon>Gracilariopsis</taxon>
    </lineage>
</organism>
<dbReference type="GO" id="GO:0034475">
    <property type="term" value="P:U4 snRNA 3'-end processing"/>
    <property type="evidence" value="ECO:0007669"/>
    <property type="project" value="TreeGrafter"/>
</dbReference>
<dbReference type="InterPro" id="IPR050590">
    <property type="entry name" value="Exosome_comp_Rrp42_subfam"/>
</dbReference>
<dbReference type="SUPFAM" id="SSF55666">
    <property type="entry name" value="Ribonuclease PH domain 2-like"/>
    <property type="match status" value="1"/>
</dbReference>
<dbReference type="AlphaFoldDB" id="A0A2V3IHV9"/>
<evidence type="ECO:0000256" key="5">
    <source>
        <dbReference type="ARBA" id="ARBA00022835"/>
    </source>
</evidence>
<proteinExistence type="inferred from homology"/>
<dbReference type="Proteomes" id="UP000247409">
    <property type="component" value="Unassembled WGS sequence"/>
</dbReference>
<feature type="domain" description="Exoribonuclease phosphorolytic" evidence="8">
    <location>
        <begin position="196"/>
        <end position="259"/>
    </location>
</feature>
<dbReference type="SUPFAM" id="SSF54211">
    <property type="entry name" value="Ribosomal protein S5 domain 2-like"/>
    <property type="match status" value="1"/>
</dbReference>
<dbReference type="InterPro" id="IPR027408">
    <property type="entry name" value="PNPase/RNase_PH_dom_sf"/>
</dbReference>
<gene>
    <name evidence="9" type="ORF">BWQ96_08624</name>
</gene>
<dbReference type="InterPro" id="IPR036345">
    <property type="entry name" value="ExoRNase_PH_dom2_sf"/>
</dbReference>
<dbReference type="Pfam" id="PF03725">
    <property type="entry name" value="RNase_PH_C"/>
    <property type="match status" value="1"/>
</dbReference>
<accession>A0A2V3IHV9</accession>
<keyword evidence="5" id="KW-0271">Exosome</keyword>
<dbReference type="EMBL" id="NBIV01000205">
    <property type="protein sequence ID" value="PXF41613.1"/>
    <property type="molecule type" value="Genomic_DNA"/>
</dbReference>
<dbReference type="GO" id="GO:0000177">
    <property type="term" value="C:cytoplasmic exosome (RNase complex)"/>
    <property type="evidence" value="ECO:0007669"/>
    <property type="project" value="TreeGrafter"/>
</dbReference>
<comment type="caution">
    <text evidence="9">The sequence shown here is derived from an EMBL/GenBank/DDBJ whole genome shotgun (WGS) entry which is preliminary data.</text>
</comment>
<dbReference type="GO" id="GO:0035925">
    <property type="term" value="F:mRNA 3'-UTR AU-rich region binding"/>
    <property type="evidence" value="ECO:0007669"/>
    <property type="project" value="TreeGrafter"/>
</dbReference>
<evidence type="ECO:0000256" key="1">
    <source>
        <dbReference type="ARBA" id="ARBA00004496"/>
    </source>
</evidence>
<dbReference type="PANTHER" id="PTHR11097:SF8">
    <property type="entry name" value="EXOSOME COMPLEX COMPONENT RRP42"/>
    <property type="match status" value="1"/>
</dbReference>
<dbReference type="PANTHER" id="PTHR11097">
    <property type="entry name" value="EXOSOME COMPLEX EXONUCLEASE RIBOSOMAL RNA PROCESSING PROTEIN"/>
    <property type="match status" value="1"/>
</dbReference>